<dbReference type="InterPro" id="IPR012292">
    <property type="entry name" value="Globin/Proto"/>
</dbReference>
<protein>
    <recommendedName>
        <fullName evidence="7">Globin</fullName>
    </recommendedName>
</protein>
<dbReference type="InterPro" id="IPR009050">
    <property type="entry name" value="Globin-like_sf"/>
</dbReference>
<dbReference type="CDD" id="cd00454">
    <property type="entry name" value="TrHb1_N"/>
    <property type="match status" value="1"/>
</dbReference>
<dbReference type="InterPro" id="IPR001486">
    <property type="entry name" value="Hemoglobin_trunc"/>
</dbReference>
<evidence type="ECO:0008006" key="7">
    <source>
        <dbReference type="Google" id="ProtNLM"/>
    </source>
</evidence>
<evidence type="ECO:0000313" key="5">
    <source>
        <dbReference type="EMBL" id="CAJ1957901.1"/>
    </source>
</evidence>
<evidence type="ECO:0000313" key="6">
    <source>
        <dbReference type="Proteomes" id="UP001295423"/>
    </source>
</evidence>
<keyword evidence="1" id="KW-0813">Transport</keyword>
<keyword evidence="3" id="KW-0479">Metal-binding</keyword>
<dbReference type="SUPFAM" id="SSF46458">
    <property type="entry name" value="Globin-like"/>
    <property type="match status" value="1"/>
</dbReference>
<keyword evidence="6" id="KW-1185">Reference proteome</keyword>
<dbReference type="Proteomes" id="UP001295423">
    <property type="component" value="Unassembled WGS sequence"/>
</dbReference>
<dbReference type="GO" id="GO:0046872">
    <property type="term" value="F:metal ion binding"/>
    <property type="evidence" value="ECO:0007669"/>
    <property type="project" value="UniProtKB-KW"/>
</dbReference>
<dbReference type="GO" id="GO:0019825">
    <property type="term" value="F:oxygen binding"/>
    <property type="evidence" value="ECO:0007669"/>
    <property type="project" value="InterPro"/>
</dbReference>
<proteinExistence type="predicted"/>
<evidence type="ECO:0000256" key="4">
    <source>
        <dbReference type="ARBA" id="ARBA00023004"/>
    </source>
</evidence>
<evidence type="ECO:0000256" key="3">
    <source>
        <dbReference type="ARBA" id="ARBA00022723"/>
    </source>
</evidence>
<reference evidence="5" key="1">
    <citation type="submission" date="2023-08" db="EMBL/GenBank/DDBJ databases">
        <authorList>
            <person name="Audoor S."/>
            <person name="Bilcke G."/>
        </authorList>
    </citation>
    <scope>NUCLEOTIDE SEQUENCE</scope>
</reference>
<accession>A0AAD2FZ52</accession>
<organism evidence="5 6">
    <name type="scientific">Cylindrotheca closterium</name>
    <dbReference type="NCBI Taxonomy" id="2856"/>
    <lineage>
        <taxon>Eukaryota</taxon>
        <taxon>Sar</taxon>
        <taxon>Stramenopiles</taxon>
        <taxon>Ochrophyta</taxon>
        <taxon>Bacillariophyta</taxon>
        <taxon>Bacillariophyceae</taxon>
        <taxon>Bacillariophycidae</taxon>
        <taxon>Bacillariales</taxon>
        <taxon>Bacillariaceae</taxon>
        <taxon>Cylindrotheca</taxon>
    </lineage>
</organism>
<dbReference type="AlphaFoldDB" id="A0AAD2FZ52"/>
<sequence length="197" mass="22792">MTARTKPSKYAVQLPREIEKKEIEDYDRTLLYRLGGEDALEAVLEMFFKGLLQDDLLKPFFHNANPALIKYHQKKFLALAFTEIPADFDAKAYIIERHFRLFANGLNETHFDRVVVHLEAALSGMWVDAALIAETKEHVAPLRAIFEESGREHVTEYLKEAVGSDHFNNRTIEPKSRPTKIPKFSMFRFPRKVKQSA</sequence>
<dbReference type="GO" id="GO:0020037">
    <property type="term" value="F:heme binding"/>
    <property type="evidence" value="ECO:0007669"/>
    <property type="project" value="InterPro"/>
</dbReference>
<gene>
    <name evidence="5" type="ORF">CYCCA115_LOCUS16933</name>
</gene>
<dbReference type="EMBL" id="CAKOGP040001958">
    <property type="protein sequence ID" value="CAJ1957901.1"/>
    <property type="molecule type" value="Genomic_DNA"/>
</dbReference>
<evidence type="ECO:0000256" key="1">
    <source>
        <dbReference type="ARBA" id="ARBA00022448"/>
    </source>
</evidence>
<evidence type="ECO:0000256" key="2">
    <source>
        <dbReference type="ARBA" id="ARBA00022617"/>
    </source>
</evidence>
<comment type="caution">
    <text evidence="5">The sequence shown here is derived from an EMBL/GenBank/DDBJ whole genome shotgun (WGS) entry which is preliminary data.</text>
</comment>
<name>A0AAD2FZ52_9STRA</name>
<keyword evidence="4" id="KW-0408">Iron</keyword>
<dbReference type="Gene3D" id="1.10.490.10">
    <property type="entry name" value="Globins"/>
    <property type="match status" value="1"/>
</dbReference>
<dbReference type="Pfam" id="PF01152">
    <property type="entry name" value="Bac_globin"/>
    <property type="match status" value="1"/>
</dbReference>
<keyword evidence="2" id="KW-0349">Heme</keyword>